<protein>
    <submittedName>
        <fullName evidence="1">Uncharacterized protein</fullName>
    </submittedName>
</protein>
<organism evidence="1 2">
    <name type="scientific">Protopolystoma xenopodis</name>
    <dbReference type="NCBI Taxonomy" id="117903"/>
    <lineage>
        <taxon>Eukaryota</taxon>
        <taxon>Metazoa</taxon>
        <taxon>Spiralia</taxon>
        <taxon>Lophotrochozoa</taxon>
        <taxon>Platyhelminthes</taxon>
        <taxon>Monogenea</taxon>
        <taxon>Polyopisthocotylea</taxon>
        <taxon>Polystomatidea</taxon>
        <taxon>Polystomatidae</taxon>
        <taxon>Protopolystoma</taxon>
    </lineage>
</organism>
<keyword evidence="2" id="KW-1185">Reference proteome</keyword>
<evidence type="ECO:0000313" key="1">
    <source>
        <dbReference type="EMBL" id="VEL31197.1"/>
    </source>
</evidence>
<dbReference type="OrthoDB" id="6287055at2759"/>
<accession>A0A3S5ASU2</accession>
<gene>
    <name evidence="1" type="ORF">PXEA_LOCUS24637</name>
</gene>
<reference evidence="1" key="1">
    <citation type="submission" date="2018-11" db="EMBL/GenBank/DDBJ databases">
        <authorList>
            <consortium name="Pathogen Informatics"/>
        </authorList>
    </citation>
    <scope>NUCLEOTIDE SEQUENCE</scope>
</reference>
<dbReference type="Proteomes" id="UP000784294">
    <property type="component" value="Unassembled WGS sequence"/>
</dbReference>
<evidence type="ECO:0000313" key="2">
    <source>
        <dbReference type="Proteomes" id="UP000784294"/>
    </source>
</evidence>
<sequence>MSQPLLDLASTTSSSPVSVLSSSGINSSNLLLLKPRHADHVVPARPEQLERCPVALFETYCARRPLTTGLPHSPFYLQPDREFCSSPLPPGYRSTANSDSNSATNSNYAAPITSDAAGLPGVWYLASAMGKNKIGSLMNSALQRLGLPINRQVTLVRFCDSLVAAAALPLPNGEVIAQVFGHV</sequence>
<dbReference type="AlphaFoldDB" id="A0A3S5ASU2"/>
<name>A0A3S5ASU2_9PLAT</name>
<comment type="caution">
    <text evidence="1">The sequence shown here is derived from an EMBL/GenBank/DDBJ whole genome shotgun (WGS) entry which is preliminary data.</text>
</comment>
<proteinExistence type="predicted"/>
<dbReference type="EMBL" id="CAAALY010119722">
    <property type="protein sequence ID" value="VEL31197.1"/>
    <property type="molecule type" value="Genomic_DNA"/>
</dbReference>